<comment type="caution">
    <text evidence="1">The sequence shown here is derived from an EMBL/GenBank/DDBJ whole genome shotgun (WGS) entry which is preliminary data.</text>
</comment>
<dbReference type="Proteomes" id="UP000194565">
    <property type="component" value="Unassembled WGS sequence"/>
</dbReference>
<proteinExistence type="predicted"/>
<protein>
    <submittedName>
        <fullName evidence="1">Uncharacterized protein</fullName>
    </submittedName>
</protein>
<dbReference type="AlphaFoldDB" id="A0A252A7H8"/>
<evidence type="ECO:0000313" key="1">
    <source>
        <dbReference type="EMBL" id="OUI85543.1"/>
    </source>
</evidence>
<sequence>MERMRQIFRPDFHFGDSERQKADYRDQSAAEEDIIEECLPETPFLNFAEKFWRTRKDSNL</sequence>
<name>A0A252A7H8_9PROT</name>
<accession>A0A252A7H8</accession>
<organism evidence="1 2">
    <name type="scientific">Acetobacter tropicalis</name>
    <dbReference type="NCBI Taxonomy" id="104102"/>
    <lineage>
        <taxon>Bacteria</taxon>
        <taxon>Pseudomonadati</taxon>
        <taxon>Pseudomonadota</taxon>
        <taxon>Alphaproteobacteria</taxon>
        <taxon>Acetobacterales</taxon>
        <taxon>Acetobacteraceae</taxon>
        <taxon>Acetobacter</taxon>
    </lineage>
</organism>
<dbReference type="EMBL" id="JOMM01000030">
    <property type="protein sequence ID" value="OUI85543.1"/>
    <property type="molecule type" value="Genomic_DNA"/>
</dbReference>
<reference evidence="1 2" key="1">
    <citation type="submission" date="2014-06" db="EMBL/GenBank/DDBJ databases">
        <authorList>
            <person name="Ju J."/>
            <person name="Zhang J."/>
        </authorList>
    </citation>
    <scope>NUCLEOTIDE SEQUENCE [LARGE SCALE GENOMIC DNA]</scope>
    <source>
        <strain evidence="1">DmW_042</strain>
    </source>
</reference>
<gene>
    <name evidence="1" type="ORF">HC62_10495</name>
</gene>
<evidence type="ECO:0000313" key="2">
    <source>
        <dbReference type="Proteomes" id="UP000194565"/>
    </source>
</evidence>
<dbReference type="RefSeq" id="WP_082741279.1">
    <property type="nucleotide sequence ID" value="NZ_JOMM01000030.1"/>
</dbReference>